<keyword evidence="1" id="KW-0732">Signal</keyword>
<dbReference type="NCBIfam" id="TIGR02743">
    <property type="entry name" value="TraW"/>
    <property type="match status" value="1"/>
</dbReference>
<geneLocation type="plasmid" evidence="2 3">
    <name>pVSAL840</name>
</geneLocation>
<feature type="chain" id="PRO_5002844708" evidence="1">
    <location>
        <begin position="20"/>
        <end position="218"/>
    </location>
</feature>
<feature type="signal peptide" evidence="1">
    <location>
        <begin position="1"/>
        <end position="19"/>
    </location>
</feature>
<dbReference type="InterPro" id="IPR014114">
    <property type="entry name" value="TraW"/>
</dbReference>
<dbReference type="EMBL" id="FM178381">
    <property type="protein sequence ID" value="CAQ81869.1"/>
    <property type="molecule type" value="Genomic_DNA"/>
</dbReference>
<reference evidence="2 3" key="1">
    <citation type="journal article" date="2008" name="BMC Genomics">
        <title>The genome sequence of the fish pathogen Aliivibrio salmonicida strain LFI1238 shows extensive evidence of gene decay.</title>
        <authorList>
            <person name="Hjerde E."/>
            <person name="Lorentzen M.S."/>
            <person name="Holden M.T."/>
            <person name="Seeger K."/>
            <person name="Paulsen S."/>
            <person name="Bason N."/>
            <person name="Churcher C."/>
            <person name="Harris D."/>
            <person name="Norbertczak H."/>
            <person name="Quail M.A."/>
            <person name="Sanders S."/>
            <person name="Thurston S."/>
            <person name="Parkhill J."/>
            <person name="Willassen N.P."/>
            <person name="Thomson N.R."/>
        </authorList>
    </citation>
    <scope>NUCLEOTIDE SEQUENCE [LARGE SCALE GENOMIC DNA]</scope>
    <source>
        <strain evidence="2 3">LFI1238</strain>
    </source>
</reference>
<accession>B6ESY1</accession>
<dbReference type="AlphaFoldDB" id="B6ESY1"/>
<evidence type="ECO:0000256" key="1">
    <source>
        <dbReference type="SAM" id="SignalP"/>
    </source>
</evidence>
<name>B6ESY1_ALISL</name>
<proteinExistence type="predicted"/>
<gene>
    <name evidence="2" type="primary">traW</name>
    <name evidence="2" type="ordered locus">VSAL_p840_10</name>
</gene>
<protein>
    <submittedName>
        <fullName evidence="2">Conjugative transfer protein TraW</fullName>
    </submittedName>
</protein>
<dbReference type="Proteomes" id="UP000001730">
    <property type="component" value="Plasmid pVSAL840"/>
</dbReference>
<dbReference type="HOGENOM" id="CLU_087622_1_0_6"/>
<dbReference type="KEGG" id="vsa:VSAL_p840_10"/>
<keyword evidence="2" id="KW-0614">Plasmid</keyword>
<dbReference type="RefSeq" id="WP_012548848.1">
    <property type="nucleotide sequence ID" value="NC_011311.1"/>
</dbReference>
<keyword evidence="3" id="KW-1185">Reference proteome</keyword>
<evidence type="ECO:0000313" key="2">
    <source>
        <dbReference type="EMBL" id="CAQ81869.1"/>
    </source>
</evidence>
<evidence type="ECO:0000313" key="3">
    <source>
        <dbReference type="Proteomes" id="UP000001730"/>
    </source>
</evidence>
<organism evidence="2 3">
    <name type="scientific">Aliivibrio salmonicida (strain LFI1238)</name>
    <name type="common">Vibrio salmonicida (strain LFI1238)</name>
    <dbReference type="NCBI Taxonomy" id="316275"/>
    <lineage>
        <taxon>Bacteria</taxon>
        <taxon>Pseudomonadati</taxon>
        <taxon>Pseudomonadota</taxon>
        <taxon>Gammaproteobacteria</taxon>
        <taxon>Vibrionales</taxon>
        <taxon>Vibrionaceae</taxon>
        <taxon>Aliivibrio</taxon>
    </lineage>
</organism>
<sequence>MKPSILLLTLVLLSPSLHAKSMGVAGAIFPIGEIDMLLWIEQRLQRFEANGQMDIMKNDMKQAVKKQVERPTPVLGLGTTTEPTTFTVNPTLRLGKDVMDAQGRLLFAKGMEINPFDSTTWPNGEYPAFEFSKTLVFIDGDDEKQLAWAKQYRTNKPIKWILINGSINKSALALNTRVYFDQKGTLTRALKLKNTPSVVMQVGTQWQIQEVDVSHQPR</sequence>